<dbReference type="InterPro" id="IPR024519">
    <property type="entry name" value="IAT_beta"/>
</dbReference>
<dbReference type="PANTHER" id="PTHR39576">
    <property type="entry name" value="ATTACHING AND EFFACING PROTEIN HOMOLOG-RELATED-RELATED"/>
    <property type="match status" value="1"/>
</dbReference>
<proteinExistence type="inferred from homology"/>
<dbReference type="PROSITE" id="PS51127">
    <property type="entry name" value="BIG1"/>
    <property type="match status" value="1"/>
</dbReference>
<feature type="region of interest" description="Disordered" evidence="2">
    <location>
        <begin position="615"/>
        <end position="637"/>
    </location>
</feature>
<dbReference type="Proteomes" id="UP000251197">
    <property type="component" value="Unassembled WGS sequence"/>
</dbReference>
<dbReference type="SMART" id="SM00634">
    <property type="entry name" value="BID_1"/>
    <property type="match status" value="1"/>
</dbReference>
<sequence length="637" mass="68519">MNVTLTLSEGDEIDVPVRTPIKNDDIRADHSRQPPPVFTEHDRAAASYADRLSSESAGGREHSSGTAAGMARSMVAGAANDAVAKWLGQYGTVRANLSLNAHNALANSSIDWLVPLYDTPQNTLFTQLGARNKDGRNTVNLGWGVRWMTPHWMYGFNNFYDDDITGNNRRVGLGAEARTDYLQFAANTYIRTSNWHQSRDFDDYDERPANGFDVRAQGWLPSYPQIGGKLMYEQYYGDEVALFGKDNRQHNPYAVTAGLNWTPFPLLTVGAEERMGKNGKNETNISLQLTWHPGESLSSQLSAGSVAASRLIANSRYDLVDRNNDIVLEYRKQEVIRLALDQTRITGPAGASLPISAQVNNKYDLQTVTWSAGALEAAGGRLTAQDRTHFLVTLPPYQLVQRAQAAKKSGIAGQTPDPNSYVITAVAEDIRGNKSAPQSLTVTVLPPSAAFAGPLRVAHDNAFADGKAPVNVAAAVTDGNGHPLPNQQVVFTTVYPDGSHDKQTAVTDGQGNTQVDITSMVVGEATVTATAETASTTTRIHFVAEGIDASRSTLSLMPLSILADGTSVAELKLFAQDATGKPAAGNASRLSFPVTGVSGVNITRLTEIPAASGHYTAQVSGTQAGRPPSRWHMTARQ</sequence>
<reference evidence="4 5" key="1">
    <citation type="submission" date="2018-06" db="EMBL/GenBank/DDBJ databases">
        <authorList>
            <consortium name="Pathogen Informatics"/>
            <person name="Doyle S."/>
        </authorList>
    </citation>
    <scope>NUCLEOTIDE SEQUENCE [LARGE SCALE GENOMIC DNA]</scope>
    <source>
        <strain evidence="4 5">NCTC12120</strain>
    </source>
</reference>
<dbReference type="GO" id="GO:0009279">
    <property type="term" value="C:cell outer membrane"/>
    <property type="evidence" value="ECO:0007669"/>
    <property type="project" value="TreeGrafter"/>
</dbReference>
<organism evidence="4 5">
    <name type="scientific">Cedecea neteri</name>
    <dbReference type="NCBI Taxonomy" id="158822"/>
    <lineage>
        <taxon>Bacteria</taxon>
        <taxon>Pseudomonadati</taxon>
        <taxon>Pseudomonadota</taxon>
        <taxon>Gammaproteobacteria</taxon>
        <taxon>Enterobacterales</taxon>
        <taxon>Enterobacteriaceae</taxon>
        <taxon>Cedecea</taxon>
    </lineage>
</organism>
<dbReference type="InterPro" id="IPR051715">
    <property type="entry name" value="Intimin-Invasin_domain"/>
</dbReference>
<accession>A0A2X2T0R6</accession>
<dbReference type="PRINTS" id="PR01369">
    <property type="entry name" value="INTIMIN"/>
</dbReference>
<feature type="domain" description="Big-1" evidence="3">
    <location>
        <begin position="452"/>
        <end position="543"/>
    </location>
</feature>
<gene>
    <name evidence="4" type="ORF">NCTC12120_01776</name>
</gene>
<dbReference type="InterPro" id="IPR008964">
    <property type="entry name" value="Invasin/intimin_cell_adhesion"/>
</dbReference>
<dbReference type="Gene3D" id="2.60.40.10">
    <property type="entry name" value="Immunoglobulins"/>
    <property type="match status" value="2"/>
</dbReference>
<dbReference type="Pfam" id="PF02369">
    <property type="entry name" value="Big_1"/>
    <property type="match status" value="1"/>
</dbReference>
<protein>
    <submittedName>
        <fullName evidence="4">Invasin</fullName>
    </submittedName>
</protein>
<dbReference type="PANTHER" id="PTHR39576:SF2">
    <property type="entry name" value="ATTACHING AND EFFACING PROTEIN HOMOLOG-RELATED"/>
    <property type="match status" value="1"/>
</dbReference>
<dbReference type="InterPro" id="IPR038177">
    <property type="entry name" value="IAT_beta_sf"/>
</dbReference>
<evidence type="ECO:0000313" key="5">
    <source>
        <dbReference type="Proteomes" id="UP000251197"/>
    </source>
</evidence>
<dbReference type="InterPro" id="IPR003535">
    <property type="entry name" value="Intimin/invasin_bac"/>
</dbReference>
<dbReference type="EMBL" id="UAVU01000003">
    <property type="protein sequence ID" value="SQA97928.1"/>
    <property type="molecule type" value="Genomic_DNA"/>
</dbReference>
<dbReference type="AlphaFoldDB" id="A0A2X2T0R6"/>
<dbReference type="FunFam" id="2.40.160.160:FF:000001">
    <property type="entry name" value="Intimin-like inverse autotransporter SinH"/>
    <property type="match status" value="1"/>
</dbReference>
<evidence type="ECO:0000256" key="1">
    <source>
        <dbReference type="ARBA" id="ARBA00010116"/>
    </source>
</evidence>
<dbReference type="SUPFAM" id="SSF49373">
    <property type="entry name" value="Invasin/intimin cell-adhesion fragments"/>
    <property type="match status" value="2"/>
</dbReference>
<dbReference type="Pfam" id="PF11924">
    <property type="entry name" value="IAT_beta"/>
    <property type="match status" value="1"/>
</dbReference>
<feature type="compositionally biased region" description="Basic and acidic residues" evidence="2">
    <location>
        <begin position="21"/>
        <end position="32"/>
    </location>
</feature>
<dbReference type="InterPro" id="IPR003344">
    <property type="entry name" value="Big_1_dom"/>
</dbReference>
<feature type="region of interest" description="Disordered" evidence="2">
    <location>
        <begin position="18"/>
        <end position="41"/>
    </location>
</feature>
<name>A0A2X2T0R6_9ENTR</name>
<comment type="similarity">
    <text evidence="1">Belongs to the intimin/invasin family.</text>
</comment>
<dbReference type="GO" id="GO:0007155">
    <property type="term" value="P:cell adhesion"/>
    <property type="evidence" value="ECO:0007669"/>
    <property type="project" value="InterPro"/>
</dbReference>
<dbReference type="Gene3D" id="2.40.160.160">
    <property type="entry name" value="Inverse autotransporter, beta-domain"/>
    <property type="match status" value="1"/>
</dbReference>
<evidence type="ECO:0000313" key="4">
    <source>
        <dbReference type="EMBL" id="SQA97928.1"/>
    </source>
</evidence>
<dbReference type="InterPro" id="IPR013783">
    <property type="entry name" value="Ig-like_fold"/>
</dbReference>
<evidence type="ECO:0000256" key="2">
    <source>
        <dbReference type="SAM" id="MobiDB-lite"/>
    </source>
</evidence>
<evidence type="ECO:0000259" key="3">
    <source>
        <dbReference type="PROSITE" id="PS51127"/>
    </source>
</evidence>